<evidence type="ECO:0000256" key="12">
    <source>
        <dbReference type="SAM" id="MobiDB-lite"/>
    </source>
</evidence>
<dbReference type="GO" id="GO:0005044">
    <property type="term" value="F:scavenger receptor activity"/>
    <property type="evidence" value="ECO:0007669"/>
    <property type="project" value="TreeGrafter"/>
</dbReference>
<organism evidence="14 15">
    <name type="scientific">Ignelater luminosus</name>
    <name type="common">Cucubano</name>
    <name type="synonym">Pyrophorus luminosus</name>
    <dbReference type="NCBI Taxonomy" id="2038154"/>
    <lineage>
        <taxon>Eukaryota</taxon>
        <taxon>Metazoa</taxon>
        <taxon>Ecdysozoa</taxon>
        <taxon>Arthropoda</taxon>
        <taxon>Hexapoda</taxon>
        <taxon>Insecta</taxon>
        <taxon>Pterygota</taxon>
        <taxon>Neoptera</taxon>
        <taxon>Endopterygota</taxon>
        <taxon>Coleoptera</taxon>
        <taxon>Polyphaga</taxon>
        <taxon>Elateriformia</taxon>
        <taxon>Elateroidea</taxon>
        <taxon>Elateridae</taxon>
        <taxon>Agrypninae</taxon>
        <taxon>Pyrophorini</taxon>
        <taxon>Ignelater</taxon>
    </lineage>
</organism>
<dbReference type="Proteomes" id="UP000801492">
    <property type="component" value="Unassembled WGS sequence"/>
</dbReference>
<evidence type="ECO:0000256" key="3">
    <source>
        <dbReference type="ARBA" id="ARBA00022475"/>
    </source>
</evidence>
<dbReference type="AlphaFoldDB" id="A0A8K0D348"/>
<comment type="similarity">
    <text evidence="2">Belongs to the CD36 family.</text>
</comment>
<evidence type="ECO:0000313" key="14">
    <source>
        <dbReference type="EMBL" id="KAF2896181.1"/>
    </source>
</evidence>
<keyword evidence="11" id="KW-0325">Glycoprotein</keyword>
<evidence type="ECO:0008006" key="16">
    <source>
        <dbReference type="Google" id="ProtNLM"/>
    </source>
</evidence>
<sequence length="565" mass="63147">MTIRNRVLNTILLAFPKLRLIEALVETFVKAVKKTGKMKLPAKIGIGSGVTFVLIVVLGFILLPHLLKSKIKSNLTLKPGGEVRALYSKVPFAIDFKVYIFNITNPLDIAHGDSPVVDEVGPYYFEEWKEKVEMIDNEADDELTYKQRITWKFRKDLSAPGLTGEEVVTIPHPMMVAMSVVVARDKPAMLNLVNKALNAIFRNPETPFLTATVMDILFRGVVIDCNVTDFAGKAVCTQLRTEGKDLEHVSDTIFKFSFFGMRNGTIDEHTLTVKRGIKKSHDVGRVVAYDGAKEMSNWPTKECNQYVGTDSTIFPPLMTREEGVAAFAPDLCRSLVATFDRETDYRGIKVNRYVATFGDMSTDKKLKCYCPTNDTCWKHGLHDLSKCVGAPIVTSQPHFYDADPIYVRGVRGLHPNEEDHGISLVFETMTGTPVSGKKRLQFNLPLMPIEKVKVMKGVPNTLLPLLWVEEGADLPEEFAQKLVGVFKMLKIIKIVKIVILVLSIVGMGVAGYLHYKNRDSLTVTKTVQPVEKDPDTQKNNVISMLGGTPEEGQRNGLSGREFDRY</sequence>
<evidence type="ECO:0000256" key="7">
    <source>
        <dbReference type="ARBA" id="ARBA00022989"/>
    </source>
</evidence>
<comment type="subcellular location">
    <subcellularLocation>
        <location evidence="1">Cell membrane</location>
        <topology evidence="1">Multi-pass membrane protein</topology>
    </subcellularLocation>
</comment>
<dbReference type="GO" id="GO:0005886">
    <property type="term" value="C:plasma membrane"/>
    <property type="evidence" value="ECO:0007669"/>
    <property type="project" value="UniProtKB-SubCell"/>
</dbReference>
<protein>
    <recommendedName>
        <fullName evidence="16">Sensory neuron membrane protein 1</fullName>
    </recommendedName>
</protein>
<comment type="caution">
    <text evidence="14">The sequence shown here is derived from an EMBL/GenBank/DDBJ whole genome shotgun (WGS) entry which is preliminary data.</text>
</comment>
<evidence type="ECO:0000256" key="5">
    <source>
        <dbReference type="ARBA" id="ARBA00022692"/>
    </source>
</evidence>
<keyword evidence="4" id="KW-0716">Sensory transduction</keyword>
<feature type="region of interest" description="Disordered" evidence="12">
    <location>
        <begin position="530"/>
        <end position="565"/>
    </location>
</feature>
<keyword evidence="9" id="KW-1015">Disulfide bond</keyword>
<evidence type="ECO:0000313" key="15">
    <source>
        <dbReference type="Proteomes" id="UP000801492"/>
    </source>
</evidence>
<dbReference type="PANTHER" id="PTHR11923:SF69">
    <property type="entry name" value="SENSORY NEURON MEMBRANE PROTEIN 1"/>
    <property type="match status" value="1"/>
</dbReference>
<evidence type="ECO:0000256" key="11">
    <source>
        <dbReference type="ARBA" id="ARBA00023180"/>
    </source>
</evidence>
<name>A0A8K0D348_IGNLU</name>
<reference evidence="14" key="1">
    <citation type="submission" date="2019-08" db="EMBL/GenBank/DDBJ databases">
        <title>The genome of the North American firefly Photinus pyralis.</title>
        <authorList>
            <consortium name="Photinus pyralis genome working group"/>
            <person name="Fallon T.R."/>
            <person name="Sander Lower S.E."/>
            <person name="Weng J.-K."/>
        </authorList>
    </citation>
    <scope>NUCLEOTIDE SEQUENCE</scope>
    <source>
        <strain evidence="14">TRF0915ILg1</strain>
        <tissue evidence="14">Whole body</tissue>
    </source>
</reference>
<evidence type="ECO:0000256" key="9">
    <source>
        <dbReference type="ARBA" id="ARBA00023157"/>
    </source>
</evidence>
<evidence type="ECO:0000256" key="1">
    <source>
        <dbReference type="ARBA" id="ARBA00004651"/>
    </source>
</evidence>
<evidence type="ECO:0000256" key="4">
    <source>
        <dbReference type="ARBA" id="ARBA00022606"/>
    </source>
</evidence>
<evidence type="ECO:0000256" key="10">
    <source>
        <dbReference type="ARBA" id="ARBA00023170"/>
    </source>
</evidence>
<keyword evidence="10" id="KW-0675">Receptor</keyword>
<accession>A0A8K0D348</accession>
<dbReference type="PRINTS" id="PR01609">
    <property type="entry name" value="CD36FAMILY"/>
</dbReference>
<keyword evidence="7 13" id="KW-1133">Transmembrane helix</keyword>
<dbReference type="GO" id="GO:0007608">
    <property type="term" value="P:sensory perception of smell"/>
    <property type="evidence" value="ECO:0007669"/>
    <property type="project" value="UniProtKB-KW"/>
</dbReference>
<keyword evidence="6" id="KW-0552">Olfaction</keyword>
<dbReference type="EMBL" id="VTPC01005314">
    <property type="protein sequence ID" value="KAF2896181.1"/>
    <property type="molecule type" value="Genomic_DNA"/>
</dbReference>
<gene>
    <name evidence="14" type="ORF">ILUMI_09994</name>
</gene>
<keyword evidence="3" id="KW-1003">Cell membrane</keyword>
<proteinExistence type="inferred from homology"/>
<dbReference type="InterPro" id="IPR002159">
    <property type="entry name" value="CD36_fam"/>
</dbReference>
<keyword evidence="15" id="KW-1185">Reference proteome</keyword>
<keyword evidence="8 13" id="KW-0472">Membrane</keyword>
<dbReference type="PANTHER" id="PTHR11923">
    <property type="entry name" value="SCAVENGER RECEPTOR CLASS B TYPE-1 SR-B1"/>
    <property type="match status" value="1"/>
</dbReference>
<dbReference type="GO" id="GO:0005737">
    <property type="term" value="C:cytoplasm"/>
    <property type="evidence" value="ECO:0007669"/>
    <property type="project" value="TreeGrafter"/>
</dbReference>
<dbReference type="OrthoDB" id="10024078at2759"/>
<evidence type="ECO:0000256" key="13">
    <source>
        <dbReference type="SAM" id="Phobius"/>
    </source>
</evidence>
<evidence type="ECO:0000256" key="2">
    <source>
        <dbReference type="ARBA" id="ARBA00010532"/>
    </source>
</evidence>
<keyword evidence="5 13" id="KW-0812">Transmembrane</keyword>
<evidence type="ECO:0000256" key="6">
    <source>
        <dbReference type="ARBA" id="ARBA00022725"/>
    </source>
</evidence>
<feature type="transmembrane region" description="Helical" evidence="13">
    <location>
        <begin position="497"/>
        <end position="515"/>
    </location>
</feature>
<dbReference type="Pfam" id="PF01130">
    <property type="entry name" value="CD36"/>
    <property type="match status" value="1"/>
</dbReference>
<evidence type="ECO:0000256" key="8">
    <source>
        <dbReference type="ARBA" id="ARBA00023136"/>
    </source>
</evidence>
<feature type="transmembrane region" description="Helical" evidence="13">
    <location>
        <begin position="44"/>
        <end position="63"/>
    </location>
</feature>